<gene>
    <name evidence="2" type="ORF">BU14_0269s0013</name>
</gene>
<evidence type="ECO:0000256" key="1">
    <source>
        <dbReference type="SAM" id="MobiDB-lite"/>
    </source>
</evidence>
<feature type="region of interest" description="Disordered" evidence="1">
    <location>
        <begin position="293"/>
        <end position="317"/>
    </location>
</feature>
<feature type="compositionally biased region" description="Basic and acidic residues" evidence="1">
    <location>
        <begin position="1198"/>
        <end position="1222"/>
    </location>
</feature>
<dbReference type="Proteomes" id="UP000218209">
    <property type="component" value="Unassembled WGS sequence"/>
</dbReference>
<dbReference type="EMBL" id="KV918932">
    <property type="protein sequence ID" value="OSX74733.1"/>
    <property type="molecule type" value="Genomic_DNA"/>
</dbReference>
<protein>
    <recommendedName>
        <fullName evidence="4">HMG domain-containing protein</fullName>
    </recommendedName>
</protein>
<organism evidence="2 3">
    <name type="scientific">Porphyra umbilicalis</name>
    <name type="common">Purple laver</name>
    <name type="synonym">Red alga</name>
    <dbReference type="NCBI Taxonomy" id="2786"/>
    <lineage>
        <taxon>Eukaryota</taxon>
        <taxon>Rhodophyta</taxon>
        <taxon>Bangiophyceae</taxon>
        <taxon>Bangiales</taxon>
        <taxon>Bangiaceae</taxon>
        <taxon>Porphyra</taxon>
    </lineage>
</organism>
<keyword evidence="3" id="KW-1185">Reference proteome</keyword>
<evidence type="ECO:0000313" key="2">
    <source>
        <dbReference type="EMBL" id="OSX74733.1"/>
    </source>
</evidence>
<accession>A0A1X6P270</accession>
<dbReference type="PANTHER" id="PTHR34305:SF1">
    <property type="entry name" value="SWIM-TYPE DOMAIN-CONTAINING PROTEIN"/>
    <property type="match status" value="1"/>
</dbReference>
<reference evidence="2 3" key="1">
    <citation type="submission" date="2017-03" db="EMBL/GenBank/DDBJ databases">
        <title>WGS assembly of Porphyra umbilicalis.</title>
        <authorList>
            <person name="Brawley S.H."/>
            <person name="Blouin N.A."/>
            <person name="Ficko-Blean E."/>
            <person name="Wheeler G.L."/>
            <person name="Lohr M."/>
            <person name="Goodson H.V."/>
            <person name="Jenkins J.W."/>
            <person name="Blaby-Haas C.E."/>
            <person name="Helliwell K.E."/>
            <person name="Chan C."/>
            <person name="Marriage T."/>
            <person name="Bhattacharya D."/>
            <person name="Klein A.S."/>
            <person name="Badis Y."/>
            <person name="Brodie J."/>
            <person name="Cao Y."/>
            <person name="Collen J."/>
            <person name="Dittami S.M."/>
            <person name="Gachon C.M."/>
            <person name="Green B.R."/>
            <person name="Karpowicz S."/>
            <person name="Kim J.W."/>
            <person name="Kudahl U."/>
            <person name="Lin S."/>
            <person name="Michel G."/>
            <person name="Mittag M."/>
            <person name="Olson B.J."/>
            <person name="Pangilinan J."/>
            <person name="Peng Y."/>
            <person name="Qiu H."/>
            <person name="Shu S."/>
            <person name="Singer J.T."/>
            <person name="Smith A.G."/>
            <person name="Sprecher B.N."/>
            <person name="Wagner V."/>
            <person name="Wang W."/>
            <person name="Wang Z.-Y."/>
            <person name="Yan J."/>
            <person name="Yarish C."/>
            <person name="Zoeuner-Riek S."/>
            <person name="Zhuang Y."/>
            <person name="Zou Y."/>
            <person name="Lindquist E.A."/>
            <person name="Grimwood J."/>
            <person name="Barry K."/>
            <person name="Rokhsar D.S."/>
            <person name="Schmutz J."/>
            <person name="Stiller J.W."/>
            <person name="Grossman A.R."/>
            <person name="Prochnik S.E."/>
        </authorList>
    </citation>
    <scope>NUCLEOTIDE SEQUENCE [LARGE SCALE GENOMIC DNA]</scope>
    <source>
        <strain evidence="2">4086291</strain>
    </source>
</reference>
<feature type="region of interest" description="Disordered" evidence="1">
    <location>
        <begin position="1"/>
        <end position="107"/>
    </location>
</feature>
<feature type="compositionally biased region" description="Acidic residues" evidence="1">
    <location>
        <begin position="1238"/>
        <end position="1248"/>
    </location>
</feature>
<feature type="compositionally biased region" description="Basic residues" evidence="1">
    <location>
        <begin position="87"/>
        <end position="97"/>
    </location>
</feature>
<feature type="compositionally biased region" description="Low complexity" evidence="1">
    <location>
        <begin position="7"/>
        <end position="20"/>
    </location>
</feature>
<dbReference type="PANTHER" id="PTHR34305">
    <property type="entry name" value="EXPRESSED PROTEIN"/>
    <property type="match status" value="1"/>
</dbReference>
<sequence>MGMLGVLNLSLSASEPAPSLMARRLPPPSVQGSTLCLSASESDTTPIASQPVSDWSGDDDPVPSGSDGGSALGPPDSPPPTAGTGRQPRHHPRRASGRVRNETVAQRQSALTGLIAGALRRLLGRRTRVEASTGSGMTAKVAGSATSRARFLFCVVGPHAVDLATLWFSPAGSVLCSCWGHTQNVALLSMTGGSSTCWHAAAFRGALDDLAADLTELRSHLQVQDEDLASYAVEISTPRGMAAATFDGVIYTPVVASRRRDVKCIAVGCRSAQRRCEHAMLVRDLECLKGNDKDDDAADASDVSDDDGDRHIIGDAAEGGDINDEELVAVSRERQKRNLVSCTEEDRQSLMWSRTAEWAATTVAPSALFAPPPADLNGNVDPDPPPITLVQRMSELGLAFNPADVLYEKCCAVCGAAKPDGVELDKQAGVVYTDGNVTTPLEVTIASWTCPQGHTTAFDGGNNGLFSTNKADSSGRVMLFSRSFCDVLVSFIYNSRSSYSAATAFLASLRSDFGLSRQTIVLLGRCFVACLQPAAEVFVCPKCGEDPAYIVIDGQSLGFRMREGINLVRPALHLPNMNLDVNKYAVLLQPSMRAAIRKVPRSGDALNKTDIAALGRLADVRTSVRPRSRTAATIVNWQLSRYAADAFFFFHRWTPDEDAAALAMAASGGANPTGTGGARAVASAGGAGAAGAASASVTTASAAAIEDPAPCSVGQGGIKAVPAAAVPWYERTGPARPRLDLFGAASTEWAAVRPFLLAMLGDPVVNLFQGHGTASVVKLALEMQKEDGGKWVKGAKAANAAGFVANFFARLMPLLKKHPLLRVCVGKLLLFAAEVDALVDADFQAAARKAALAGQAETEEFCRRWCFVSGPEEYNKFASEHPNFKGKDVDSPYTSFEFFGFLKRVRPAIFTPRAKARRTAGQPRPRKGAQAEQEDAVDRCSKSFPKHSDLTAGVFNIVCPHVLTMGFRVMFQAESVADALSLILERFPKLPKVVFYDVACKMDRNGMQRVRTILSKHKVRFCLDRAHAKGHTCSCVYFPDESLSVTNGVTTQAAEVQHSISVKFRGHLAYMSPASFMAHRIVQLSYMNLTAAFKLHPSSKADNTGVRLNKFYFSFHAIKCVRPGCTCPAGTSSWLLTRDPPGATENVSTAQDSTSDESDAGEQPATGGDHVGDRDTGAVGEGDGVIDDRVAGGSDGGGDGRGDGGGDGGGDGRGDGGGDGRGDGGATSGVAAGGGVGSDDELDDWDSE</sequence>
<proteinExistence type="predicted"/>
<evidence type="ECO:0008006" key="4">
    <source>
        <dbReference type="Google" id="ProtNLM"/>
    </source>
</evidence>
<feature type="compositionally biased region" description="Polar residues" evidence="1">
    <location>
        <begin position="30"/>
        <end position="50"/>
    </location>
</feature>
<dbReference type="Pfam" id="PF18758">
    <property type="entry name" value="KDZ"/>
    <property type="match status" value="1"/>
</dbReference>
<feature type="region of interest" description="Disordered" evidence="1">
    <location>
        <begin position="914"/>
        <end position="936"/>
    </location>
</feature>
<feature type="region of interest" description="Disordered" evidence="1">
    <location>
        <begin position="1138"/>
        <end position="1248"/>
    </location>
</feature>
<dbReference type="OrthoDB" id="10071442at2759"/>
<evidence type="ECO:0000313" key="3">
    <source>
        <dbReference type="Proteomes" id="UP000218209"/>
    </source>
</evidence>
<feature type="compositionally biased region" description="Gly residues" evidence="1">
    <location>
        <begin position="1223"/>
        <end position="1237"/>
    </location>
</feature>
<dbReference type="AlphaFoldDB" id="A0A1X6P270"/>
<dbReference type="InterPro" id="IPR040521">
    <property type="entry name" value="KDZ"/>
</dbReference>
<feature type="compositionally biased region" description="Acidic residues" evidence="1">
    <location>
        <begin position="293"/>
        <end position="307"/>
    </location>
</feature>
<name>A0A1X6P270_PORUM</name>